<organism evidence="2">
    <name type="scientific">Veillonella parvula</name>
    <name type="common">Staphylococcus parvulus</name>
    <dbReference type="NCBI Taxonomy" id="29466"/>
    <lineage>
        <taxon>Bacteria</taxon>
        <taxon>Bacillati</taxon>
        <taxon>Bacillota</taxon>
        <taxon>Negativicutes</taxon>
        <taxon>Veillonellales</taxon>
        <taxon>Veillonellaceae</taxon>
        <taxon>Veillonella</taxon>
    </lineage>
</organism>
<reference evidence="2" key="1">
    <citation type="submission" date="2019-11" db="EMBL/GenBank/DDBJ databases">
        <authorList>
            <person name="Feng L."/>
        </authorList>
    </citation>
    <scope>NUCLEOTIDE SEQUENCE</scope>
    <source>
        <strain evidence="2">VparvulaLFYP99</strain>
    </source>
</reference>
<dbReference type="RefSeq" id="WP_156697174.1">
    <property type="nucleotide sequence ID" value="NZ_CACRUG010000005.1"/>
</dbReference>
<protein>
    <submittedName>
        <fullName evidence="2">Uncharacterized protein</fullName>
    </submittedName>
</protein>
<proteinExistence type="predicted"/>
<dbReference type="AlphaFoldDB" id="A0A6N3A6C9"/>
<evidence type="ECO:0000256" key="1">
    <source>
        <dbReference type="SAM" id="MobiDB-lite"/>
    </source>
</evidence>
<name>A0A6N3A6C9_VEIPA</name>
<dbReference type="EMBL" id="CACRUG010000005">
    <property type="protein sequence ID" value="VYT85456.1"/>
    <property type="molecule type" value="Genomic_DNA"/>
</dbReference>
<gene>
    <name evidence="2" type="ORF">VPLFYP99_01362</name>
</gene>
<feature type="region of interest" description="Disordered" evidence="1">
    <location>
        <begin position="145"/>
        <end position="189"/>
    </location>
</feature>
<sequence length="189" mass="21384">MRYTITKFKMESGKFDITYTKYVQGMDEQHSLKSYEKPRPEFKEAHVTMKALLLSKFGAFKFAQNMVAVSGIEFRYGGKDFSPDEVSGIKVKGYLRNKESEVCVFSTKWLDVDKDLAEDINLVLGEIEAYIEGKRAQANLFDEEQKANGNANTSDAEIIGEDDDLDMDDADDITPYENSPFNRAAKGLN</sequence>
<feature type="compositionally biased region" description="Acidic residues" evidence="1">
    <location>
        <begin position="158"/>
        <end position="174"/>
    </location>
</feature>
<accession>A0A6N3A6C9</accession>
<evidence type="ECO:0000313" key="2">
    <source>
        <dbReference type="EMBL" id="VYT85456.1"/>
    </source>
</evidence>